<dbReference type="EMBL" id="MTBC01000007">
    <property type="protein sequence ID" value="OQD42330.1"/>
    <property type="molecule type" value="Genomic_DNA"/>
</dbReference>
<feature type="chain" id="PRO_5010696001" evidence="2">
    <location>
        <begin position="20"/>
        <end position="564"/>
    </location>
</feature>
<dbReference type="Gene3D" id="2.60.450.10">
    <property type="entry name" value="Lipopolysaccharide (LPS) transport protein A like domain"/>
    <property type="match status" value="2"/>
</dbReference>
<dbReference type="AlphaFoldDB" id="A0A1V6LQ53"/>
<evidence type="ECO:0000259" key="3">
    <source>
        <dbReference type="Pfam" id="PF13100"/>
    </source>
</evidence>
<dbReference type="RefSeq" id="WP_010520122.1">
    <property type="nucleotide sequence ID" value="NZ_AFOE01000059.1"/>
</dbReference>
<accession>A0A1V6LQ53</accession>
<evidence type="ECO:0000256" key="2">
    <source>
        <dbReference type="SAM" id="SignalP"/>
    </source>
</evidence>
<sequence>MKRCILFCAFICIASAKTAAQQTESKKINIVYGANLIKDEEQFPGATIFSKDDTRQLQFEHQGADLWCDVAIFYSEANTLKAVGNVRLQQGDSIEMNSGKLDYDGNSKIARAYEAVDLTDGQMTLTTDTLFFDREKQESFYKTGGKVIDSANVLTSIIGTYFMELKKVQFQKNVHIDNPEYTIDSEQLNYYRTTKNAYMYGPSTIIGEEYTIYCERGFYDTKIEQGYGVKNTKINYNNRIIEGDSVFFDKATSFASATNNIKVTDTVNNGVIKAHYAEVFKEKDSVFATKRAVAISLVQQDSLYIHGDTLMVTGKPEARVLRAFRNAKFYKTDMSGKCDSIHSAEATGITQLITNPVLWNLDNQMTGDSIHLISDLETEKMDSLRVINNAFITAFDTIGKKGYNQAKGKDLFGKFIENELKIVDLVKNTEVIYYMYNDENELVGIDKTICSKIRLELANSDIEDITFFVNPEGKIYPEADLPEENRKLKGFIWRGDERITSKSEIFDADDNNIILVKIRGIDEPVDIDTEEQERGGLPLAPNNAPKNNKATNTKRPKLKKVGGV</sequence>
<reference evidence="4 5" key="1">
    <citation type="submission" date="2016-12" db="EMBL/GenBank/DDBJ databases">
        <authorList>
            <person name="Song W.-J."/>
            <person name="Kurnit D.M."/>
        </authorList>
    </citation>
    <scope>NUCLEOTIDE SEQUENCE [LARGE SCALE GENOMIC DNA]</scope>
    <source>
        <strain evidence="4 5">HSG9</strain>
    </source>
</reference>
<proteinExistence type="predicted"/>
<evidence type="ECO:0000313" key="5">
    <source>
        <dbReference type="Proteomes" id="UP000191680"/>
    </source>
</evidence>
<protein>
    <submittedName>
        <fullName evidence="4">OstA-like protein</fullName>
    </submittedName>
</protein>
<feature type="signal peptide" evidence="2">
    <location>
        <begin position="1"/>
        <end position="19"/>
    </location>
</feature>
<feature type="compositionally biased region" description="Low complexity" evidence="1">
    <location>
        <begin position="537"/>
        <end position="551"/>
    </location>
</feature>
<dbReference type="OrthoDB" id="9805931at2"/>
<feature type="region of interest" description="Disordered" evidence="1">
    <location>
        <begin position="529"/>
        <end position="564"/>
    </location>
</feature>
<evidence type="ECO:0000256" key="1">
    <source>
        <dbReference type="SAM" id="MobiDB-lite"/>
    </source>
</evidence>
<feature type="domain" description="Organic solvent tolerance-like N-terminal" evidence="3">
    <location>
        <begin position="54"/>
        <end position="186"/>
    </location>
</feature>
<name>A0A1V6LQ53_9FLAO</name>
<organism evidence="4 5">
    <name type="scientific">Croceivirga radicis</name>
    <dbReference type="NCBI Taxonomy" id="1929488"/>
    <lineage>
        <taxon>Bacteria</taxon>
        <taxon>Pseudomonadati</taxon>
        <taxon>Bacteroidota</taxon>
        <taxon>Flavobacteriia</taxon>
        <taxon>Flavobacteriales</taxon>
        <taxon>Flavobacteriaceae</taxon>
        <taxon>Croceivirga</taxon>
    </lineage>
</organism>
<evidence type="ECO:0000313" key="4">
    <source>
        <dbReference type="EMBL" id="OQD42330.1"/>
    </source>
</evidence>
<comment type="caution">
    <text evidence="4">The sequence shown here is derived from an EMBL/GenBank/DDBJ whole genome shotgun (WGS) entry which is preliminary data.</text>
</comment>
<feature type="compositionally biased region" description="Basic residues" evidence="1">
    <location>
        <begin position="552"/>
        <end position="564"/>
    </location>
</feature>
<gene>
    <name evidence="4" type="ORF">BUL40_11215</name>
</gene>
<keyword evidence="2" id="KW-0732">Signal</keyword>
<dbReference type="Proteomes" id="UP000191680">
    <property type="component" value="Unassembled WGS sequence"/>
</dbReference>
<dbReference type="InterPro" id="IPR005653">
    <property type="entry name" value="OstA-like_N"/>
</dbReference>
<keyword evidence="5" id="KW-1185">Reference proteome</keyword>
<dbReference type="Pfam" id="PF13100">
    <property type="entry name" value="OstA_2"/>
    <property type="match status" value="1"/>
</dbReference>